<evidence type="ECO:0000313" key="1">
    <source>
        <dbReference type="EMBL" id="SHJ88786.1"/>
    </source>
</evidence>
<protein>
    <recommendedName>
        <fullName evidence="3">30S ribosomal protein S6</fullName>
    </recommendedName>
</protein>
<evidence type="ECO:0008006" key="3">
    <source>
        <dbReference type="Google" id="ProtNLM"/>
    </source>
</evidence>
<dbReference type="OrthoDB" id="2040317at2"/>
<dbReference type="AlphaFoldDB" id="A0A1M6MZD7"/>
<sequence>MGASNKVCPVCGRKMKQQFIGLQHCKCGISWKKDIGFFERTSDMVFALERRTEGKKVKQVPVIRHKD</sequence>
<gene>
    <name evidence="1" type="ORF">SAMN02745138_00733</name>
</gene>
<dbReference type="RefSeq" id="WP_072849286.1">
    <property type="nucleotide sequence ID" value="NZ_FRAH01000008.1"/>
</dbReference>
<evidence type="ECO:0000313" key="2">
    <source>
        <dbReference type="Proteomes" id="UP000183975"/>
    </source>
</evidence>
<keyword evidence="2" id="KW-1185">Reference proteome</keyword>
<dbReference type="EMBL" id="FRAH01000008">
    <property type="protein sequence ID" value="SHJ88786.1"/>
    <property type="molecule type" value="Genomic_DNA"/>
</dbReference>
<accession>A0A1M6MZD7</accession>
<reference evidence="1 2" key="1">
    <citation type="submission" date="2016-11" db="EMBL/GenBank/DDBJ databases">
        <authorList>
            <person name="Jaros S."/>
            <person name="Januszkiewicz K."/>
            <person name="Wedrychowicz H."/>
        </authorList>
    </citation>
    <scope>NUCLEOTIDE SEQUENCE [LARGE SCALE GENOMIC DNA]</scope>
    <source>
        <strain evidence="1 2">DSM 14214</strain>
    </source>
</reference>
<name>A0A1M6MZD7_9FIRM</name>
<organism evidence="1 2">
    <name type="scientific">Anaerotignum lactatifermentans DSM 14214</name>
    <dbReference type="NCBI Taxonomy" id="1121323"/>
    <lineage>
        <taxon>Bacteria</taxon>
        <taxon>Bacillati</taxon>
        <taxon>Bacillota</taxon>
        <taxon>Clostridia</taxon>
        <taxon>Lachnospirales</taxon>
        <taxon>Anaerotignaceae</taxon>
        <taxon>Anaerotignum</taxon>
    </lineage>
</organism>
<proteinExistence type="predicted"/>
<dbReference type="Proteomes" id="UP000183975">
    <property type="component" value="Unassembled WGS sequence"/>
</dbReference>